<dbReference type="PATRIC" id="fig|1003200.3.peg.1906"/>
<accession>F7SZ36</accession>
<dbReference type="Proteomes" id="UP000004853">
    <property type="component" value="Unassembled WGS sequence"/>
</dbReference>
<sequence>MVFYIGATAVVVAGLARMWLSWRALLRQLPDLPRHLVLF</sequence>
<gene>
    <name evidence="1" type="ORF">AXXA_09698</name>
</gene>
<dbReference type="EMBL" id="AFRQ01000037">
    <property type="protein sequence ID" value="EGP46706.1"/>
    <property type="molecule type" value="Genomic_DNA"/>
</dbReference>
<evidence type="ECO:0000313" key="2">
    <source>
        <dbReference type="Proteomes" id="UP000004853"/>
    </source>
</evidence>
<dbReference type="AlphaFoldDB" id="F7SZ36"/>
<dbReference type="HOGENOM" id="CLU_219930_0_0_4"/>
<evidence type="ECO:0000313" key="1">
    <source>
        <dbReference type="EMBL" id="EGP46706.1"/>
    </source>
</evidence>
<reference evidence="1 2" key="1">
    <citation type="submission" date="2011-06" db="EMBL/GenBank/DDBJ databases">
        <authorList>
            <person name="Bador J."/>
            <person name="Amoureux L."/>
            <person name="Neuwirth C."/>
        </authorList>
    </citation>
    <scope>NUCLEOTIDE SEQUENCE [LARGE SCALE GENOMIC DNA]</scope>
    <source>
        <strain evidence="1 2">AXX-A</strain>
    </source>
</reference>
<name>F7SZ36_9BURK</name>
<comment type="caution">
    <text evidence="1">The sequence shown here is derived from an EMBL/GenBank/DDBJ whole genome shotgun (WGS) entry which is preliminary data.</text>
</comment>
<organism evidence="1 2">
    <name type="scientific">Achromobacter insuavis AXX-A</name>
    <dbReference type="NCBI Taxonomy" id="1003200"/>
    <lineage>
        <taxon>Bacteria</taxon>
        <taxon>Pseudomonadati</taxon>
        <taxon>Pseudomonadota</taxon>
        <taxon>Betaproteobacteria</taxon>
        <taxon>Burkholderiales</taxon>
        <taxon>Alcaligenaceae</taxon>
        <taxon>Achromobacter</taxon>
    </lineage>
</organism>
<protein>
    <submittedName>
        <fullName evidence="1">Uncharacterized protein</fullName>
    </submittedName>
</protein>
<proteinExistence type="predicted"/>